<evidence type="ECO:0000313" key="4">
    <source>
        <dbReference type="Proteomes" id="UP000466586"/>
    </source>
</evidence>
<evidence type="ECO:0000259" key="2">
    <source>
        <dbReference type="Pfam" id="PF13568"/>
    </source>
</evidence>
<keyword evidence="1" id="KW-0732">Signal</keyword>
<sequence>MIKKISLVLLLSFAGVSAFAQNWAGGVDDDPIHFGFMFQYISSEYKIQKKADWRNPYPNPDVPGSNVTNGLNAISSPPTPGFGLGFVVNFRLSEHADIRLTPGLGFTDRVLDYQFIPPESDVIVDPVTGIYLTQPPTSKKVQATMVDVPVGLKLKSDRRNNFRAYLLLGAKYSRDIISKKKIDDSGNSLLEKYVKNQRNILSYEAGVGFDLYFEYFKLSPELKFSQSYNNVLKPEDHPFSAPLDKLFLRNVQFSLFFE</sequence>
<dbReference type="Proteomes" id="UP000466586">
    <property type="component" value="Unassembled WGS sequence"/>
</dbReference>
<dbReference type="RefSeq" id="WP_160845766.1">
    <property type="nucleotide sequence ID" value="NZ_WVHT01000008.1"/>
</dbReference>
<evidence type="ECO:0000313" key="3">
    <source>
        <dbReference type="EMBL" id="MXV52595.1"/>
    </source>
</evidence>
<feature type="signal peptide" evidence="1">
    <location>
        <begin position="1"/>
        <end position="20"/>
    </location>
</feature>
<keyword evidence="4" id="KW-1185">Reference proteome</keyword>
<comment type="caution">
    <text evidence="3">The sequence shown here is derived from an EMBL/GenBank/DDBJ whole genome shotgun (WGS) entry which is preliminary data.</text>
</comment>
<feature type="chain" id="PRO_5029556393" evidence="1">
    <location>
        <begin position="21"/>
        <end position="258"/>
    </location>
</feature>
<dbReference type="EMBL" id="WVHT01000008">
    <property type="protein sequence ID" value="MXV52595.1"/>
    <property type="molecule type" value="Genomic_DNA"/>
</dbReference>
<feature type="domain" description="Outer membrane protein beta-barrel" evidence="2">
    <location>
        <begin position="74"/>
        <end position="232"/>
    </location>
</feature>
<name>A0A7K1YDD2_9SPHI</name>
<accession>A0A7K1YDD2</accession>
<dbReference type="InterPro" id="IPR025665">
    <property type="entry name" value="Beta-barrel_OMP_2"/>
</dbReference>
<organism evidence="3 4">
    <name type="scientific">Hufsiella arboris</name>
    <dbReference type="NCBI Taxonomy" id="2695275"/>
    <lineage>
        <taxon>Bacteria</taxon>
        <taxon>Pseudomonadati</taxon>
        <taxon>Bacteroidota</taxon>
        <taxon>Sphingobacteriia</taxon>
        <taxon>Sphingobacteriales</taxon>
        <taxon>Sphingobacteriaceae</taxon>
        <taxon>Hufsiella</taxon>
    </lineage>
</organism>
<dbReference type="AlphaFoldDB" id="A0A7K1YDD2"/>
<proteinExistence type="predicted"/>
<evidence type="ECO:0000256" key="1">
    <source>
        <dbReference type="SAM" id="SignalP"/>
    </source>
</evidence>
<reference evidence="3 4" key="1">
    <citation type="submission" date="2019-11" db="EMBL/GenBank/DDBJ databases">
        <title>Pedobacter sp. HMF7647 Genome sequencing and assembly.</title>
        <authorList>
            <person name="Kang H."/>
            <person name="Kim H."/>
            <person name="Joh K."/>
        </authorList>
    </citation>
    <scope>NUCLEOTIDE SEQUENCE [LARGE SCALE GENOMIC DNA]</scope>
    <source>
        <strain evidence="3 4">HMF7647</strain>
    </source>
</reference>
<gene>
    <name evidence="3" type="ORF">GS399_16600</name>
</gene>
<protein>
    <submittedName>
        <fullName evidence="3">Outer membrane beta-barrel protein</fullName>
    </submittedName>
</protein>
<dbReference type="Pfam" id="PF13568">
    <property type="entry name" value="OMP_b-brl_2"/>
    <property type="match status" value="1"/>
</dbReference>